<dbReference type="Pfam" id="PF24681">
    <property type="entry name" value="Kelch_KLHDC2_KLHL20_DRC7"/>
    <property type="match status" value="1"/>
</dbReference>
<keyword evidence="2" id="KW-0677">Repeat</keyword>
<feature type="non-terminal residue" evidence="3">
    <location>
        <position position="1"/>
    </location>
</feature>
<dbReference type="Gene3D" id="2.120.10.80">
    <property type="entry name" value="Kelch-type beta propeller"/>
    <property type="match status" value="1"/>
</dbReference>
<proteinExistence type="predicted"/>
<evidence type="ECO:0000256" key="1">
    <source>
        <dbReference type="ARBA" id="ARBA00022441"/>
    </source>
</evidence>
<gene>
    <name evidence="3" type="ORF">GMARGA_LOCUS39987</name>
</gene>
<comment type="caution">
    <text evidence="3">The sequence shown here is derived from an EMBL/GenBank/DDBJ whole genome shotgun (WGS) entry which is preliminary data.</text>
</comment>
<keyword evidence="1" id="KW-0880">Kelch repeat</keyword>
<reference evidence="3 4" key="1">
    <citation type="submission" date="2021-06" db="EMBL/GenBank/DDBJ databases">
        <authorList>
            <person name="Kallberg Y."/>
            <person name="Tangrot J."/>
            <person name="Rosling A."/>
        </authorList>
    </citation>
    <scope>NUCLEOTIDE SEQUENCE [LARGE SCALE GENOMIC DNA]</scope>
    <source>
        <strain evidence="3 4">120-4 pot B 10/14</strain>
    </source>
</reference>
<name>A0ABN7X8H4_GIGMA</name>
<dbReference type="PANTHER" id="PTHR46093">
    <property type="entry name" value="ACYL-COA-BINDING DOMAIN-CONTAINING PROTEIN 5"/>
    <property type="match status" value="1"/>
</dbReference>
<evidence type="ECO:0000256" key="2">
    <source>
        <dbReference type="ARBA" id="ARBA00022737"/>
    </source>
</evidence>
<protein>
    <submittedName>
        <fullName evidence="3">28304_t:CDS:1</fullName>
    </submittedName>
</protein>
<dbReference type="PANTHER" id="PTHR46093:SF18">
    <property type="entry name" value="FIBRONECTIN TYPE-III DOMAIN-CONTAINING PROTEIN"/>
    <property type="match status" value="1"/>
</dbReference>
<evidence type="ECO:0000313" key="4">
    <source>
        <dbReference type="Proteomes" id="UP000789901"/>
    </source>
</evidence>
<accession>A0ABN7X8H4</accession>
<dbReference type="SUPFAM" id="SSF117281">
    <property type="entry name" value="Kelch motif"/>
    <property type="match status" value="1"/>
</dbReference>
<organism evidence="3 4">
    <name type="scientific">Gigaspora margarita</name>
    <dbReference type="NCBI Taxonomy" id="4874"/>
    <lineage>
        <taxon>Eukaryota</taxon>
        <taxon>Fungi</taxon>
        <taxon>Fungi incertae sedis</taxon>
        <taxon>Mucoromycota</taxon>
        <taxon>Glomeromycotina</taxon>
        <taxon>Glomeromycetes</taxon>
        <taxon>Diversisporales</taxon>
        <taxon>Gigasporaceae</taxon>
        <taxon>Gigaspora</taxon>
    </lineage>
</organism>
<dbReference type="EMBL" id="CAJVQB010098986">
    <property type="protein sequence ID" value="CAG8849995.1"/>
    <property type="molecule type" value="Genomic_DNA"/>
</dbReference>
<keyword evidence="4" id="KW-1185">Reference proteome</keyword>
<feature type="non-terminal residue" evidence="3">
    <location>
        <position position="149"/>
    </location>
</feature>
<sequence>SVLTDKGGISCAKFNNGLIAIASGNSTFINITKELWIFDTLTLAGRLSNATNIPYLWLPLYNTKSDMWTNMGTSGPTPPGRDSFSAVLTFDGRIIIFGGNNETASLDDLWILDITMFQWSIGNILNPIVDFIPYEHTATLVDNYMFFAF</sequence>
<dbReference type="Proteomes" id="UP000789901">
    <property type="component" value="Unassembled WGS sequence"/>
</dbReference>
<evidence type="ECO:0000313" key="3">
    <source>
        <dbReference type="EMBL" id="CAG8849995.1"/>
    </source>
</evidence>
<dbReference type="InterPro" id="IPR015915">
    <property type="entry name" value="Kelch-typ_b-propeller"/>
</dbReference>